<feature type="transmembrane region" description="Helical" evidence="1">
    <location>
        <begin position="509"/>
        <end position="538"/>
    </location>
</feature>
<dbReference type="Proteomes" id="UP000735302">
    <property type="component" value="Unassembled WGS sequence"/>
</dbReference>
<comment type="caution">
    <text evidence="3">The sequence shown here is derived from an EMBL/GenBank/DDBJ whole genome shotgun (WGS) entry which is preliminary data.</text>
</comment>
<dbReference type="InterPro" id="IPR035234">
    <property type="entry name" value="IgGFc-bd_N"/>
</dbReference>
<evidence type="ECO:0000256" key="1">
    <source>
        <dbReference type="SAM" id="Phobius"/>
    </source>
</evidence>
<reference evidence="3 4" key="1">
    <citation type="journal article" date="2021" name="Elife">
        <title>Chloroplast acquisition without the gene transfer in kleptoplastic sea slugs, Plakobranchus ocellatus.</title>
        <authorList>
            <person name="Maeda T."/>
            <person name="Takahashi S."/>
            <person name="Yoshida T."/>
            <person name="Shimamura S."/>
            <person name="Takaki Y."/>
            <person name="Nagai Y."/>
            <person name="Toyoda A."/>
            <person name="Suzuki Y."/>
            <person name="Arimoto A."/>
            <person name="Ishii H."/>
            <person name="Satoh N."/>
            <person name="Nishiyama T."/>
            <person name="Hasebe M."/>
            <person name="Maruyama T."/>
            <person name="Minagawa J."/>
            <person name="Obokata J."/>
            <person name="Shigenobu S."/>
        </authorList>
    </citation>
    <scope>NUCLEOTIDE SEQUENCE [LARGE SCALE GENOMIC DNA]</scope>
</reference>
<proteinExistence type="predicted"/>
<organism evidence="3 4">
    <name type="scientific">Plakobranchus ocellatus</name>
    <dbReference type="NCBI Taxonomy" id="259542"/>
    <lineage>
        <taxon>Eukaryota</taxon>
        <taxon>Metazoa</taxon>
        <taxon>Spiralia</taxon>
        <taxon>Lophotrochozoa</taxon>
        <taxon>Mollusca</taxon>
        <taxon>Gastropoda</taxon>
        <taxon>Heterobranchia</taxon>
        <taxon>Euthyneura</taxon>
        <taxon>Panpulmonata</taxon>
        <taxon>Sacoglossa</taxon>
        <taxon>Placobranchoidea</taxon>
        <taxon>Plakobranchidae</taxon>
        <taxon>Plakobranchus</taxon>
    </lineage>
</organism>
<evidence type="ECO:0000313" key="4">
    <source>
        <dbReference type="Proteomes" id="UP000735302"/>
    </source>
</evidence>
<name>A0AAV4CFD5_9GAST</name>
<dbReference type="EMBL" id="BLXT01006220">
    <property type="protein sequence ID" value="GFO30091.1"/>
    <property type="molecule type" value="Genomic_DNA"/>
</dbReference>
<evidence type="ECO:0000259" key="2">
    <source>
        <dbReference type="Pfam" id="PF17517"/>
    </source>
</evidence>
<sequence length="543" mass="59800">MPEARPAVTLTISSLNRDTESTVLLHAYRSLSEGYFSTVITGPIGIDNIFSHTFTDTEDFVSDSGLGYYTTVLTSDMLFVVSFTYTFPQQNKDLFTSSILYALGPASTQFFVVTSTSACEDLATVENFKGVNPLSSNPNCSCETYLLLVAVEKSVETDVTFEFPPGTKFTFATSDFEVSDPTLLKITLQQYQTVFIRSESDLSGTFIDGSQNMVVFTGYSIKVESPSGTEIGEIYLPQAGDIREFSLPNTELFIIESNLSVLVYRLSFAAPDASTGLNTVILPCLAPIFSKFSITNVVEHVLSRPDLDYMHLVVKEEIDPKSDLEINGMVYNSSRFSHKVFQAPTMTAVRLNVTGLSTIQVSRTSGKGVRAAAIVCAGKTGASGYCTDAESRHFFTGRRRSSVNPALLSSRDFHVHPISPVQFGFDTSKTSRSGSTAQTFPEQKWGEIKRSTNVTLQCLERIIVKNFTVEEVEQITSEIRAKLQVNVRETSAHVRKYTSAQDDRPSSEAIGILGIALISLTFFLITLPDLITVLSWFYGLSRK</sequence>
<keyword evidence="4" id="KW-1185">Reference proteome</keyword>
<dbReference type="AlphaFoldDB" id="A0AAV4CFD5"/>
<protein>
    <submittedName>
        <fullName evidence="3">Sushi, von Willebrand factor type a, egf and pentraxin domain-containing protein 1</fullName>
    </submittedName>
</protein>
<feature type="domain" description="IgGFc-binding protein N-terminal" evidence="2">
    <location>
        <begin position="108"/>
        <end position="228"/>
    </location>
</feature>
<keyword evidence="1" id="KW-0812">Transmembrane</keyword>
<evidence type="ECO:0000313" key="3">
    <source>
        <dbReference type="EMBL" id="GFO30091.1"/>
    </source>
</evidence>
<gene>
    <name evidence="3" type="ORF">PoB_005659600</name>
</gene>
<keyword evidence="1" id="KW-1133">Transmembrane helix</keyword>
<accession>A0AAV4CFD5</accession>
<keyword evidence="1" id="KW-0472">Membrane</keyword>
<dbReference type="Pfam" id="PF17517">
    <property type="entry name" value="IgGFc_binding"/>
    <property type="match status" value="1"/>
</dbReference>